<evidence type="ECO:0008006" key="9">
    <source>
        <dbReference type="Google" id="ProtNLM"/>
    </source>
</evidence>
<evidence type="ECO:0000256" key="2">
    <source>
        <dbReference type="ARBA" id="ARBA00022614"/>
    </source>
</evidence>
<evidence type="ECO:0000256" key="1">
    <source>
        <dbReference type="ARBA" id="ARBA00004370"/>
    </source>
</evidence>
<accession>A0A314XTW6</accession>
<comment type="subcellular location">
    <subcellularLocation>
        <location evidence="1">Membrane</location>
    </subcellularLocation>
</comment>
<keyword evidence="5" id="KW-1133">Transmembrane helix</keyword>
<dbReference type="Gene3D" id="3.80.10.10">
    <property type="entry name" value="Ribonuclease Inhibitor"/>
    <property type="match status" value="1"/>
</dbReference>
<organism evidence="7 8">
    <name type="scientific">Prunus yedoensis var. nudiflora</name>
    <dbReference type="NCBI Taxonomy" id="2094558"/>
    <lineage>
        <taxon>Eukaryota</taxon>
        <taxon>Viridiplantae</taxon>
        <taxon>Streptophyta</taxon>
        <taxon>Embryophyta</taxon>
        <taxon>Tracheophyta</taxon>
        <taxon>Spermatophyta</taxon>
        <taxon>Magnoliopsida</taxon>
        <taxon>eudicotyledons</taxon>
        <taxon>Gunneridae</taxon>
        <taxon>Pentapetalae</taxon>
        <taxon>rosids</taxon>
        <taxon>fabids</taxon>
        <taxon>Rosales</taxon>
        <taxon>Rosaceae</taxon>
        <taxon>Amygdaloideae</taxon>
        <taxon>Amygdaleae</taxon>
        <taxon>Prunus</taxon>
    </lineage>
</organism>
<reference evidence="7 8" key="1">
    <citation type="submission" date="2018-02" db="EMBL/GenBank/DDBJ databases">
        <title>Draft genome of wild Prunus yedoensis var. nudiflora.</title>
        <authorList>
            <person name="Baek S."/>
            <person name="Kim J.-H."/>
            <person name="Choi K."/>
            <person name="Kim G.-B."/>
            <person name="Cho A."/>
            <person name="Jang H."/>
            <person name="Shin C.-H."/>
            <person name="Yu H.-J."/>
            <person name="Mun J.-H."/>
        </authorList>
    </citation>
    <scope>NUCLEOTIDE SEQUENCE [LARGE SCALE GENOMIC DNA]</scope>
    <source>
        <strain evidence="8">cv. Jeju island</strain>
        <tissue evidence="7">Leaf</tissue>
    </source>
</reference>
<dbReference type="PANTHER" id="PTHR27008:SF585">
    <property type="entry name" value="PROTEIN KINASE DOMAIN-CONTAINING PROTEIN"/>
    <property type="match status" value="1"/>
</dbReference>
<keyword evidence="3" id="KW-0812">Transmembrane</keyword>
<dbReference type="PANTHER" id="PTHR27008">
    <property type="entry name" value="OS04G0122200 PROTEIN"/>
    <property type="match status" value="1"/>
</dbReference>
<keyword evidence="2" id="KW-0433">Leucine-rich repeat</keyword>
<sequence length="119" mass="12698">MVLNIQYLHHHILSLSWNQLSGSLPANLGLGLPNLQFLYLHEAGLSGVLPNLSNASMLTLLDLGKNSFTGFIPSTLCALTNLQRLSLGMNNLTIDTSTPGANTLSCLANLGNLTFYLGS</sequence>
<keyword evidence="8" id="KW-1185">Reference proteome</keyword>
<dbReference type="Proteomes" id="UP000250321">
    <property type="component" value="Unassembled WGS sequence"/>
</dbReference>
<evidence type="ECO:0000256" key="3">
    <source>
        <dbReference type="ARBA" id="ARBA00022692"/>
    </source>
</evidence>
<keyword evidence="6" id="KW-0472">Membrane</keyword>
<dbReference type="InterPro" id="IPR032675">
    <property type="entry name" value="LRR_dom_sf"/>
</dbReference>
<evidence type="ECO:0000256" key="5">
    <source>
        <dbReference type="ARBA" id="ARBA00022989"/>
    </source>
</evidence>
<evidence type="ECO:0000256" key="4">
    <source>
        <dbReference type="ARBA" id="ARBA00022737"/>
    </source>
</evidence>
<name>A0A314XTW6_PRUYE</name>
<dbReference type="InterPro" id="IPR051809">
    <property type="entry name" value="Plant_receptor-like_S/T_kinase"/>
</dbReference>
<dbReference type="GO" id="GO:0016020">
    <property type="term" value="C:membrane"/>
    <property type="evidence" value="ECO:0007669"/>
    <property type="project" value="UniProtKB-SubCell"/>
</dbReference>
<keyword evidence="4" id="KW-0677">Repeat</keyword>
<dbReference type="SUPFAM" id="SSF52058">
    <property type="entry name" value="L domain-like"/>
    <property type="match status" value="1"/>
</dbReference>
<dbReference type="OrthoDB" id="1194139at2759"/>
<dbReference type="Pfam" id="PF00560">
    <property type="entry name" value="LRR_1"/>
    <property type="match status" value="2"/>
</dbReference>
<evidence type="ECO:0000256" key="6">
    <source>
        <dbReference type="ARBA" id="ARBA00023136"/>
    </source>
</evidence>
<evidence type="ECO:0000313" key="7">
    <source>
        <dbReference type="EMBL" id="PQP97532.1"/>
    </source>
</evidence>
<evidence type="ECO:0000313" key="8">
    <source>
        <dbReference type="Proteomes" id="UP000250321"/>
    </source>
</evidence>
<gene>
    <name evidence="7" type="ORF">Pyn_01878</name>
</gene>
<protein>
    <recommendedName>
        <fullName evidence="9">LRR receptor-like serine/threonine-protein kinase</fullName>
    </recommendedName>
</protein>
<dbReference type="AlphaFoldDB" id="A0A314XTW6"/>
<dbReference type="STRING" id="2094558.A0A314XTW6"/>
<proteinExistence type="predicted"/>
<dbReference type="InterPro" id="IPR001611">
    <property type="entry name" value="Leu-rich_rpt"/>
</dbReference>
<comment type="caution">
    <text evidence="7">The sequence shown here is derived from an EMBL/GenBank/DDBJ whole genome shotgun (WGS) entry which is preliminary data.</text>
</comment>
<dbReference type="EMBL" id="PJQY01001973">
    <property type="protein sequence ID" value="PQP97532.1"/>
    <property type="molecule type" value="Genomic_DNA"/>
</dbReference>